<reference evidence="2 3" key="1">
    <citation type="submission" date="2018-01" db="EMBL/GenBank/DDBJ databases">
        <title>The whole genome sequencing and assembly of Paenibacillus chitinolyticus KCCM 41400 strain.</title>
        <authorList>
            <person name="Kim J.-Y."/>
            <person name="Park M.-K."/>
            <person name="Lee Y.-J."/>
            <person name="Yi H."/>
            <person name="Bahn Y.-S."/>
            <person name="Kim J.F."/>
            <person name="Lee D.-W."/>
        </authorList>
    </citation>
    <scope>NUCLEOTIDE SEQUENCE [LARGE SCALE GENOMIC DNA]</scope>
    <source>
        <strain evidence="2 3">KCCM 41400</strain>
    </source>
</reference>
<dbReference type="PROSITE" id="PS51677">
    <property type="entry name" value="NODB"/>
    <property type="match status" value="1"/>
</dbReference>
<dbReference type="GO" id="GO:0016810">
    <property type="term" value="F:hydrolase activity, acting on carbon-nitrogen (but not peptide) bonds"/>
    <property type="evidence" value="ECO:0007669"/>
    <property type="project" value="InterPro"/>
</dbReference>
<dbReference type="InterPro" id="IPR050248">
    <property type="entry name" value="Polysacc_deacetylase_ArnD"/>
</dbReference>
<protein>
    <submittedName>
        <fullName evidence="2">Peptidoglycan-N-acetylglucosamine deacetylase</fullName>
    </submittedName>
</protein>
<dbReference type="InterPro" id="IPR011330">
    <property type="entry name" value="Glyco_hydro/deAcase_b/a-brl"/>
</dbReference>
<sequence length="250" mass="28546">MGLFTGAFLVLLYGFYEFPSFLDKAEALQNEKVLVNEKAAQPAPSTSGKVVYLTFDDGPSELTNQFLDVLKEKGVKSTFFMQGRNLEREKLHSVVKRASLEGHYIGGHSMTHVYKTLYEEGQFVNEMKQTLSLIRDITGKSPHLVRPPYGSAPGLANKKIRDQLAEAKIKVWDWTIDSNDWNLSGRPQEILTTIKNTTKRKTEVVLLHEKPQTLKVLPDIIDFYKKQGYTFGVYDDVKHFPLNFTKDERL</sequence>
<dbReference type="KEGG" id="pchi:PC41400_17665"/>
<evidence type="ECO:0000313" key="3">
    <source>
        <dbReference type="Proteomes" id="UP000288943"/>
    </source>
</evidence>
<dbReference type="AlphaFoldDB" id="A0A410WYA3"/>
<organism evidence="2 3">
    <name type="scientific">Paenibacillus chitinolyticus</name>
    <dbReference type="NCBI Taxonomy" id="79263"/>
    <lineage>
        <taxon>Bacteria</taxon>
        <taxon>Bacillati</taxon>
        <taxon>Bacillota</taxon>
        <taxon>Bacilli</taxon>
        <taxon>Bacillales</taxon>
        <taxon>Paenibacillaceae</taxon>
        <taxon>Paenibacillus</taxon>
    </lineage>
</organism>
<dbReference type="OrthoDB" id="258610at2"/>
<dbReference type="CDD" id="cd10944">
    <property type="entry name" value="CE4_SmPgdA_like"/>
    <property type="match status" value="1"/>
</dbReference>
<dbReference type="InterPro" id="IPR002509">
    <property type="entry name" value="NODB_dom"/>
</dbReference>
<dbReference type="Gene3D" id="3.20.20.370">
    <property type="entry name" value="Glycoside hydrolase/deacetylase"/>
    <property type="match status" value="1"/>
</dbReference>
<dbReference type="Proteomes" id="UP000288943">
    <property type="component" value="Chromosome"/>
</dbReference>
<evidence type="ECO:0000313" key="2">
    <source>
        <dbReference type="EMBL" id="QAV19394.1"/>
    </source>
</evidence>
<dbReference type="EMBL" id="CP026520">
    <property type="protein sequence ID" value="QAV19394.1"/>
    <property type="molecule type" value="Genomic_DNA"/>
</dbReference>
<gene>
    <name evidence="2" type="ORF">PC41400_17665</name>
</gene>
<dbReference type="PANTHER" id="PTHR10587:SF125">
    <property type="entry name" value="POLYSACCHARIDE DEACETYLASE YHEN-RELATED"/>
    <property type="match status" value="1"/>
</dbReference>
<accession>A0A410WYA3</accession>
<feature type="domain" description="NodB homology" evidence="1">
    <location>
        <begin position="49"/>
        <end position="232"/>
    </location>
</feature>
<proteinExistence type="predicted"/>
<dbReference type="GO" id="GO:0005975">
    <property type="term" value="P:carbohydrate metabolic process"/>
    <property type="evidence" value="ECO:0007669"/>
    <property type="project" value="InterPro"/>
</dbReference>
<evidence type="ECO:0000259" key="1">
    <source>
        <dbReference type="PROSITE" id="PS51677"/>
    </source>
</evidence>
<name>A0A410WYA3_9BACL</name>
<dbReference type="Pfam" id="PF01522">
    <property type="entry name" value="Polysacc_deac_1"/>
    <property type="match status" value="1"/>
</dbReference>
<dbReference type="PANTHER" id="PTHR10587">
    <property type="entry name" value="GLYCOSYL TRANSFERASE-RELATED"/>
    <property type="match status" value="1"/>
</dbReference>
<dbReference type="SUPFAM" id="SSF88713">
    <property type="entry name" value="Glycoside hydrolase/deacetylase"/>
    <property type="match status" value="1"/>
</dbReference>